<name>A0ABT2F3D5_9STAP</name>
<feature type="compositionally biased region" description="Polar residues" evidence="1">
    <location>
        <begin position="215"/>
        <end position="224"/>
    </location>
</feature>
<feature type="compositionally biased region" description="Basic and acidic residues" evidence="1">
    <location>
        <begin position="323"/>
        <end position="342"/>
    </location>
</feature>
<keyword evidence="2" id="KW-0472">Membrane</keyword>
<dbReference type="EMBL" id="JANUXY010000006">
    <property type="protein sequence ID" value="MCS4486718.1"/>
    <property type="molecule type" value="Genomic_DNA"/>
</dbReference>
<evidence type="ECO:0000313" key="4">
    <source>
        <dbReference type="EMBL" id="MCS4486718.1"/>
    </source>
</evidence>
<keyword evidence="2" id="KW-1133">Transmembrane helix</keyword>
<dbReference type="Proteomes" id="UP001205609">
    <property type="component" value="Unassembled WGS sequence"/>
</dbReference>
<dbReference type="InterPro" id="IPR025273">
    <property type="entry name" value="DUF4064"/>
</dbReference>
<sequence>MTGDVYTQVRRPVNRLAEKILGWLSWIFLLGTTIVAMFFGLVLFSNESSIQSLEAELANNATVQDLLTNYNMTATELVIQLQNGVWAFIVYLIVCLLISFLALISMNHRIISGLLFLGVAILTLPLIFMLVPIFFFIIALMMFGRRERLETVPVYDSFEYQRGPIYEPTHSPEPESVRTQPVAVESHHDVQNEVSESADEPTVLSRSAKYHHKQTSPQENITSQAEDDAVTLDDSVRYEEVDNAQQQTAQADNSQTSDYAYTYNTQEANDLQTKDTLKQLKKEEKAQQKAERKAKKAYEKEQRKNRPSASLQRRQNYQNRMKMNQERTEQAKSVDTHTTDDK</sequence>
<organism evidence="4 5">
    <name type="scientific">Staphylococcus americanisciuri</name>
    <dbReference type="NCBI Taxonomy" id="2973940"/>
    <lineage>
        <taxon>Bacteria</taxon>
        <taxon>Bacillati</taxon>
        <taxon>Bacillota</taxon>
        <taxon>Bacilli</taxon>
        <taxon>Bacillales</taxon>
        <taxon>Staphylococcaceae</taxon>
        <taxon>Staphylococcus</taxon>
    </lineage>
</organism>
<dbReference type="RefSeq" id="WP_259200229.1">
    <property type="nucleotide sequence ID" value="NZ_JANUXY010000006.1"/>
</dbReference>
<feature type="region of interest" description="Disordered" evidence="1">
    <location>
        <begin position="165"/>
        <end position="228"/>
    </location>
</feature>
<feature type="transmembrane region" description="Helical" evidence="2">
    <location>
        <begin position="85"/>
        <end position="104"/>
    </location>
</feature>
<evidence type="ECO:0000256" key="2">
    <source>
        <dbReference type="SAM" id="Phobius"/>
    </source>
</evidence>
<evidence type="ECO:0000313" key="5">
    <source>
        <dbReference type="Proteomes" id="UP001205609"/>
    </source>
</evidence>
<protein>
    <submittedName>
        <fullName evidence="4">DUF4064 domain-containing protein</fullName>
    </submittedName>
</protein>
<evidence type="ECO:0000259" key="3">
    <source>
        <dbReference type="Pfam" id="PF13273"/>
    </source>
</evidence>
<dbReference type="NCBIfam" id="NF047418">
    <property type="entry name" value="teichoic_AuxB"/>
    <property type="match status" value="1"/>
</dbReference>
<comment type="caution">
    <text evidence="4">The sequence shown here is derived from an EMBL/GenBank/DDBJ whole genome shotgun (WGS) entry which is preliminary data.</text>
</comment>
<feature type="compositionally biased region" description="Basic and acidic residues" evidence="1">
    <location>
        <begin position="281"/>
        <end position="304"/>
    </location>
</feature>
<keyword evidence="5" id="KW-1185">Reference proteome</keyword>
<feature type="compositionally biased region" description="Polar residues" evidence="1">
    <location>
        <begin position="307"/>
        <end position="322"/>
    </location>
</feature>
<feature type="transmembrane region" description="Helical" evidence="2">
    <location>
        <begin position="20"/>
        <end position="44"/>
    </location>
</feature>
<feature type="region of interest" description="Disordered" evidence="1">
    <location>
        <begin position="281"/>
        <end position="342"/>
    </location>
</feature>
<feature type="transmembrane region" description="Helical" evidence="2">
    <location>
        <begin position="110"/>
        <end position="143"/>
    </location>
</feature>
<accession>A0ABT2F3D5</accession>
<keyword evidence="2" id="KW-0812">Transmembrane</keyword>
<reference evidence="4 5" key="1">
    <citation type="journal article" date="2023" name="Int. J. Syst. Evol. Microbiol.">
        <title>Streptococcus sciuri sp. nov., Staphylococcus marylandisciuri sp. nov. and Staphylococcus americanisciuri sp. nov., isolated from faeces of eastern grey squirrel (Sciurus carolinensis).</title>
        <authorList>
            <person name="Volokhov D.V."/>
            <person name="Zagorodnyaya T.A."/>
            <person name="Furtak V.A."/>
            <person name="Nattanmai G."/>
            <person name="Randall L."/>
            <person name="Jose S."/>
            <person name="Gao Y."/>
            <person name="Eisenberg T."/>
            <person name="Delmonte P."/>
            <person name="Blom J."/>
            <person name="Mitchell K.K."/>
        </authorList>
    </citation>
    <scope>NUCLEOTIDE SEQUENCE [LARGE SCALE GENOMIC DNA]</scope>
    <source>
        <strain evidence="4 5">GRT3</strain>
    </source>
</reference>
<feature type="domain" description="DUF4064" evidence="3">
    <location>
        <begin position="14"/>
        <end position="125"/>
    </location>
</feature>
<gene>
    <name evidence="4" type="ORF">NXS11_07385</name>
</gene>
<proteinExistence type="predicted"/>
<evidence type="ECO:0000256" key="1">
    <source>
        <dbReference type="SAM" id="MobiDB-lite"/>
    </source>
</evidence>
<dbReference type="Pfam" id="PF13273">
    <property type="entry name" value="DUF4064"/>
    <property type="match status" value="1"/>
</dbReference>